<evidence type="ECO:0000313" key="2">
    <source>
        <dbReference type="EMBL" id="CEM02566.1"/>
    </source>
</evidence>
<accession>A0A0G4EVC1</accession>
<dbReference type="InParanoid" id="A0A0G4EVC1"/>
<name>A0A0G4EVC1_VITBC</name>
<dbReference type="AlphaFoldDB" id="A0A0G4EVC1"/>
<dbReference type="EMBL" id="CDMY01000330">
    <property type="protein sequence ID" value="CEM02566.1"/>
    <property type="molecule type" value="Genomic_DNA"/>
</dbReference>
<feature type="region of interest" description="Disordered" evidence="1">
    <location>
        <begin position="1"/>
        <end position="20"/>
    </location>
</feature>
<gene>
    <name evidence="2" type="ORF">Vbra_13683</name>
</gene>
<protein>
    <submittedName>
        <fullName evidence="2">Uncharacterized protein</fullName>
    </submittedName>
</protein>
<keyword evidence="3" id="KW-1185">Reference proteome</keyword>
<sequence>MEDRQHQLTRLPHRHTGSPQIAPSLLASLADVPELRPMVVKEGSKEGEEFEKGPCLLMARVGAEGVGGEKLKSVCTSSSGVGADVKALMGVNMLTRVTAIHRLGIAHNDCH</sequence>
<organism evidence="2 3">
    <name type="scientific">Vitrella brassicaformis (strain CCMP3155)</name>
    <dbReference type="NCBI Taxonomy" id="1169540"/>
    <lineage>
        <taxon>Eukaryota</taxon>
        <taxon>Sar</taxon>
        <taxon>Alveolata</taxon>
        <taxon>Colpodellida</taxon>
        <taxon>Vitrellaceae</taxon>
        <taxon>Vitrella</taxon>
    </lineage>
</organism>
<dbReference type="VEuPathDB" id="CryptoDB:Vbra_13683"/>
<reference evidence="2 3" key="1">
    <citation type="submission" date="2014-11" db="EMBL/GenBank/DDBJ databases">
        <authorList>
            <person name="Zhu J."/>
            <person name="Qi W."/>
            <person name="Song R."/>
        </authorList>
    </citation>
    <scope>NUCLEOTIDE SEQUENCE [LARGE SCALE GENOMIC DNA]</scope>
</reference>
<dbReference type="PhylomeDB" id="A0A0G4EVC1"/>
<proteinExistence type="predicted"/>
<dbReference type="Proteomes" id="UP000041254">
    <property type="component" value="Unassembled WGS sequence"/>
</dbReference>
<evidence type="ECO:0000256" key="1">
    <source>
        <dbReference type="SAM" id="MobiDB-lite"/>
    </source>
</evidence>
<evidence type="ECO:0000313" key="3">
    <source>
        <dbReference type="Proteomes" id="UP000041254"/>
    </source>
</evidence>